<feature type="compositionally biased region" description="Basic residues" evidence="1">
    <location>
        <begin position="11"/>
        <end position="20"/>
    </location>
</feature>
<dbReference type="PANTHER" id="PTHR34496:SF6">
    <property type="entry name" value="GLYCOSYLTRANSFERASE 2-LIKE DOMAIN-CONTAINING PROTEIN"/>
    <property type="match status" value="1"/>
</dbReference>
<protein>
    <submittedName>
        <fullName evidence="2">Uncharacterized protein</fullName>
    </submittedName>
</protein>
<sequence>MKDATASNAARPKRRVKKKASTNMNMNNPYSKQSSRKSSVEIGLVFSLLILGLYWFGFFESVRSLPPIKVPLVDRRHLGGNLNPATATIDTPNDGSGGGIVHVPLDNNNAADKTTTTTATGVLKRTEASSFTVPDQTWPVSVRNENNFQDIIHPGDNKTQMSVPAFWSPPIHNNGLMTKEAALKIGSCSKPDANGNYNRGEDCPPDDRTIYFAIASYRDFQCRLTVESAFSRAKNPNRIRVGVVDQIVDGEDVPCDQPIEPCDKNPKQALCMYKDQVDVYQMEAELSIGPVFARHIGHRMYRGEYYYTQSDAHVTYVVGWDEDIVGQFESLNNEMAVLTTYLTDVQGSIGKNGESLRKTRPIMCNTDYEGGPAGNQHLRHGSQPERMPAVAGEPQAQPYWAAGYSFSRGHFVVNVPYDMYQPMVFQGEEMSIGIRGFTVGYDMYAPSRSACFHHYAVGENAKTRNKVPHFWENAREYKGIGKKAMQRLLGIVRMNPEVPVGEWDHREEDVYGLGGVRTPEKFYETFGIDVIQKKTEHHLCSFVDQGAKMHLMFTPFLRPDGMGIDYSQITYRFKDPRPGQK</sequence>
<proteinExistence type="predicted"/>
<dbReference type="Pfam" id="PF11397">
    <property type="entry name" value="GlcNAc"/>
    <property type="match status" value="2"/>
</dbReference>
<reference evidence="2" key="1">
    <citation type="submission" date="2021-01" db="EMBL/GenBank/DDBJ databases">
        <authorList>
            <person name="Corre E."/>
            <person name="Pelletier E."/>
            <person name="Niang G."/>
            <person name="Scheremetjew M."/>
            <person name="Finn R."/>
            <person name="Kale V."/>
            <person name="Holt S."/>
            <person name="Cochrane G."/>
            <person name="Meng A."/>
            <person name="Brown T."/>
            <person name="Cohen L."/>
        </authorList>
    </citation>
    <scope>NUCLEOTIDE SEQUENCE</scope>
    <source>
        <strain evidence="2">CCMP 410</strain>
    </source>
</reference>
<accession>A0A7S1V0K9</accession>
<dbReference type="AlphaFoldDB" id="A0A7S1V0K9"/>
<feature type="region of interest" description="Disordered" evidence="1">
    <location>
        <begin position="1"/>
        <end position="34"/>
    </location>
</feature>
<name>A0A7S1V0K9_9STRA</name>
<evidence type="ECO:0000256" key="1">
    <source>
        <dbReference type="SAM" id="MobiDB-lite"/>
    </source>
</evidence>
<feature type="compositionally biased region" description="Polar residues" evidence="1">
    <location>
        <begin position="21"/>
        <end position="34"/>
    </location>
</feature>
<dbReference type="EMBL" id="HBGK01025124">
    <property type="protein sequence ID" value="CAD9284115.1"/>
    <property type="molecule type" value="Transcribed_RNA"/>
</dbReference>
<dbReference type="InterPro" id="IPR021067">
    <property type="entry name" value="Glycosyltransferase"/>
</dbReference>
<dbReference type="PANTHER" id="PTHR34496">
    <property type="entry name" value="GLCNAC TRANSFERASE-RELATED"/>
    <property type="match status" value="1"/>
</dbReference>
<gene>
    <name evidence="2" type="ORF">GOCE00092_LOCUS13027</name>
</gene>
<organism evidence="2">
    <name type="scientific">Grammatophora oceanica</name>
    <dbReference type="NCBI Taxonomy" id="210454"/>
    <lineage>
        <taxon>Eukaryota</taxon>
        <taxon>Sar</taxon>
        <taxon>Stramenopiles</taxon>
        <taxon>Ochrophyta</taxon>
        <taxon>Bacillariophyta</taxon>
        <taxon>Fragilariophyceae</taxon>
        <taxon>Fragilariophycidae</taxon>
        <taxon>Rhabdonematales</taxon>
        <taxon>Grammatophoraceae</taxon>
        <taxon>Grammatophora</taxon>
    </lineage>
</organism>
<evidence type="ECO:0000313" key="2">
    <source>
        <dbReference type="EMBL" id="CAD9284115.1"/>
    </source>
</evidence>